<dbReference type="RefSeq" id="WP_144240363.1">
    <property type="nucleotide sequence ID" value="NZ_CP101873.1"/>
</dbReference>
<dbReference type="GeneID" id="84212878"/>
<accession>A0AAF0T1X3</accession>
<evidence type="ECO:0000313" key="1">
    <source>
        <dbReference type="EMBL" id="WMT08610.1"/>
    </source>
</evidence>
<evidence type="ECO:0000313" key="2">
    <source>
        <dbReference type="Proteomes" id="UP001224926"/>
    </source>
</evidence>
<dbReference type="EMBL" id="CP101873">
    <property type="protein sequence ID" value="WMT08610.1"/>
    <property type="molecule type" value="Genomic_DNA"/>
</dbReference>
<sequence length="394" mass="42592">MSDTPRLKRRTALRTIGLGATAQLGIGLVAGDTAEGEQRLEIDDINEEVQKAWQSTVRRHGEVVDTEYAAIGPTNVAHSSKRLASVAKANRDDGRSMMIQRLEFEDGYTAEVTTAMDRDGSTFLKKINDQRFKTILSSDDVGSLKQNQREKVVAHSERDADFAASANPSKNQVADLSKKSTLSATSSHYDYSATEADDGDSDRNCPGPCWVQGINWATDVDEDDNRCGVTVTDAAVSIEADAYAEVYTLVDNDMKTGDFDITFDGYTAGTVSSLGMAAGTDFLGFVRNVDKDTQDSIHLGTLSSDWYDAVDIIDEQWGPGDGAGPGDDAPYTDYEFTTELIEGDTYAFGIRMAVDLANLSLPGAITINFTDTSNPLDKGFGMSYNVIGADYSSN</sequence>
<keyword evidence="2" id="KW-1185">Reference proteome</keyword>
<dbReference type="Proteomes" id="UP001224926">
    <property type="component" value="Chromosome"/>
</dbReference>
<protein>
    <submittedName>
        <fullName evidence="1">Uncharacterized protein</fullName>
    </submittedName>
</protein>
<organism evidence="1 2">
    <name type="scientific">Natrinema thermotolerans</name>
    <dbReference type="NCBI Taxonomy" id="121872"/>
    <lineage>
        <taxon>Archaea</taxon>
        <taxon>Methanobacteriati</taxon>
        <taxon>Methanobacteriota</taxon>
        <taxon>Stenosarchaea group</taxon>
        <taxon>Halobacteria</taxon>
        <taxon>Halobacteriales</taxon>
        <taxon>Natrialbaceae</taxon>
        <taxon>Natrinema</taxon>
    </lineage>
</organism>
<reference evidence="1 2" key="1">
    <citation type="submission" date="2022-07" db="EMBL/GenBank/DDBJ databases">
        <title>Two temperate virus in Haloterrigena jeotgali A29.</title>
        <authorList>
            <person name="Deng X."/>
        </authorList>
    </citation>
    <scope>NUCLEOTIDE SEQUENCE [LARGE SCALE GENOMIC DNA]</scope>
    <source>
        <strain evidence="1 2">A29</strain>
    </source>
</reference>
<name>A0AAF0T1X3_9EURY</name>
<gene>
    <name evidence="1" type="ORF">NP511_03010</name>
</gene>
<proteinExistence type="predicted"/>
<dbReference type="AlphaFoldDB" id="A0AAF0T1X3"/>